<dbReference type="PROSITE" id="PS00486">
    <property type="entry name" value="DNA_MISMATCH_REPAIR_2"/>
    <property type="match status" value="1"/>
</dbReference>
<evidence type="ECO:0000256" key="1">
    <source>
        <dbReference type="ARBA" id="ARBA00006271"/>
    </source>
</evidence>
<dbReference type="InterPro" id="IPR011184">
    <property type="entry name" value="DNA_mismatch_repair_Msh2"/>
</dbReference>
<evidence type="ECO:0000256" key="5">
    <source>
        <dbReference type="ARBA" id="ARBA00023125"/>
    </source>
</evidence>
<dbReference type="FunFam" id="3.40.50.300:FF:000870">
    <property type="entry name" value="MutS protein homolog 4"/>
    <property type="match status" value="1"/>
</dbReference>
<evidence type="ECO:0000259" key="10">
    <source>
        <dbReference type="PROSITE" id="PS00486"/>
    </source>
</evidence>
<dbReference type="SMART" id="SM00533">
    <property type="entry name" value="MUTSd"/>
    <property type="match status" value="1"/>
</dbReference>
<dbReference type="PIRSF" id="PIRSF005813">
    <property type="entry name" value="MSH2"/>
    <property type="match status" value="1"/>
</dbReference>
<name>A0A1B9G327_9TREE</name>
<dbReference type="GO" id="GO:0006298">
    <property type="term" value="P:mismatch repair"/>
    <property type="evidence" value="ECO:0007669"/>
    <property type="project" value="InterPro"/>
</dbReference>
<reference evidence="11" key="2">
    <citation type="submission" date="2014-01" db="EMBL/GenBank/DDBJ databases">
        <title>Evolution of pathogenesis and genome organization in the Tremellales.</title>
        <authorList>
            <person name="Cuomo C."/>
            <person name="Litvintseva A."/>
            <person name="Heitman J."/>
            <person name="Chen Y."/>
            <person name="Sun S."/>
            <person name="Springer D."/>
            <person name="Dromer F."/>
            <person name="Young S."/>
            <person name="Zeng Q."/>
            <person name="Chapman S."/>
            <person name="Gujja S."/>
            <person name="Saif S."/>
            <person name="Birren B."/>
        </authorList>
    </citation>
    <scope>NUCLEOTIDE SEQUENCE</scope>
    <source>
        <strain evidence="11">CBS 10118</strain>
    </source>
</reference>
<accession>A0A1B9G327</accession>
<dbReference type="InterPro" id="IPR036187">
    <property type="entry name" value="DNA_mismatch_repair_MutS_sf"/>
</dbReference>
<dbReference type="EMBL" id="KI894021">
    <property type="protein sequence ID" value="OCF25411.1"/>
    <property type="molecule type" value="Genomic_DNA"/>
</dbReference>
<keyword evidence="6" id="KW-0469">Meiosis</keyword>
<dbReference type="InterPro" id="IPR027417">
    <property type="entry name" value="P-loop_NTPase"/>
</dbReference>
<dbReference type="AlphaFoldDB" id="A0A1B9G327"/>
<dbReference type="GO" id="GO:0005634">
    <property type="term" value="C:nucleus"/>
    <property type="evidence" value="ECO:0007669"/>
    <property type="project" value="TreeGrafter"/>
</dbReference>
<keyword evidence="4" id="KW-0067">ATP-binding</keyword>
<evidence type="ECO:0000256" key="3">
    <source>
        <dbReference type="ARBA" id="ARBA00022741"/>
    </source>
</evidence>
<evidence type="ECO:0000256" key="6">
    <source>
        <dbReference type="ARBA" id="ARBA00023254"/>
    </source>
</evidence>
<dbReference type="Gene3D" id="1.10.1420.10">
    <property type="match status" value="2"/>
</dbReference>
<evidence type="ECO:0000256" key="8">
    <source>
        <dbReference type="ARBA" id="ARBA00073774"/>
    </source>
</evidence>
<protein>
    <recommendedName>
        <fullName evidence="2 8">DNA mismatch repair protein MSH3</fullName>
    </recommendedName>
    <alternativeName>
        <fullName evidence="2 8">DNA mismatch repair protein MSH3</fullName>
    </alternativeName>
</protein>
<dbReference type="Pfam" id="PF00488">
    <property type="entry name" value="MutS_V"/>
    <property type="match status" value="1"/>
</dbReference>
<evidence type="ECO:0000256" key="7">
    <source>
        <dbReference type="ARBA" id="ARBA00025902"/>
    </source>
</evidence>
<sequence>MPVLNPSVASAVHNAQHDVSSYTHSELVKSLQAKSRRDSRASGRGPGPSTRASTRVDDMNEYVVALSQNRGNGVEVGIAVHSLTTGHVADTPFFQRTLQHLTLYPPCTVLVFDTGNQAGEGTNIATKLIEVVEESFELECKPLSRDFWNQDLGTDYIMRLGVHDEVKTSTLMAAADKYYALCATSALFRFLEVRKGLIYPREGLMIRYISSEGTMFIDAETAKNLELTTNALTHSTRDTLYGILNQCLTPMGARLLRGNILQPSNVPHTIEGRLDAVEELLASPERLKSVRDHIKSLGSIDLDRLIHNAARKSQGTLEVQETEARITLLLQIERYVQATTELHQELASSNCKLLKEIQNELADPFLLEIQTKIKGRRTAHDLADDLACLTTGMTALSGKSKSHTTARLYAVKAEFNHLLDVARKTFAENMEDIAQEQHSLPCDLEPIENRFRLVIANRHLDHRGLPKGCVNIERKKTKYGVPSHQRLLLHCNAKLVQAQQEVMLLSGEIVRDLLATVVGYIKGALYCCSDAIAKLDVLACFAELASVRPAFRETIAIKSGRHPILDRSLNTDDCVPNDIYAARGHASFQLIQGPNMSGKSTFLRQVGLLTVQAMLGCYVPVQFGTFRLPDALLSRLSNDDSLDRNLSTFASEMATSAMILGLATKDSVVIIDELGRGTAPLEGLGLSHAIAESLIERQAFVFFTTHFPDLAVTLGSLRGVVCMHLRTQQDNKVEDDNNAFSTSFQYKVDQGPAVIEHYGLELAKLASLPQEVMTRAKEVAISLSELDKKGRDSTASQAMIKRRKLLFELRDKLRHLIENSGADNEALAQTLCHLQQETLDELRKSFESVA</sequence>
<dbReference type="SUPFAM" id="SSF52540">
    <property type="entry name" value="P-loop containing nucleoside triphosphate hydrolases"/>
    <property type="match status" value="1"/>
</dbReference>
<comment type="subunit">
    <text evidence="7">Heterodimer consisting of MSH2-MSH3 (MutS beta). Forms a ternary complex with MutL alpha (MLH1-PMS1).</text>
</comment>
<gene>
    <name evidence="11" type="ORF">I302_05231</name>
</gene>
<dbReference type="GO" id="GO:0140664">
    <property type="term" value="F:ATP-dependent DNA damage sensor activity"/>
    <property type="evidence" value="ECO:0007669"/>
    <property type="project" value="InterPro"/>
</dbReference>
<proteinExistence type="inferred from homology"/>
<evidence type="ECO:0000256" key="2">
    <source>
        <dbReference type="ARBA" id="ARBA00022151"/>
    </source>
</evidence>
<reference evidence="11" key="1">
    <citation type="submission" date="2013-07" db="EMBL/GenBank/DDBJ databases">
        <title>The Genome Sequence of Cryptococcus bestiolae CBS10118.</title>
        <authorList>
            <consortium name="The Broad Institute Genome Sequencing Platform"/>
            <person name="Cuomo C."/>
            <person name="Litvintseva A."/>
            <person name="Chen Y."/>
            <person name="Heitman J."/>
            <person name="Sun S."/>
            <person name="Springer D."/>
            <person name="Dromer F."/>
            <person name="Young S.K."/>
            <person name="Zeng Q."/>
            <person name="Gargeya S."/>
            <person name="Fitzgerald M."/>
            <person name="Abouelleil A."/>
            <person name="Alvarado L."/>
            <person name="Berlin A.M."/>
            <person name="Chapman S.B."/>
            <person name="Dewar J."/>
            <person name="Goldberg J."/>
            <person name="Griggs A."/>
            <person name="Gujja S."/>
            <person name="Hansen M."/>
            <person name="Howarth C."/>
            <person name="Imamovic A."/>
            <person name="Larimer J."/>
            <person name="McCowan C."/>
            <person name="Murphy C."/>
            <person name="Pearson M."/>
            <person name="Priest M."/>
            <person name="Roberts A."/>
            <person name="Saif S."/>
            <person name="Shea T."/>
            <person name="Sykes S."/>
            <person name="Wortman J."/>
            <person name="Nusbaum C."/>
            <person name="Birren B."/>
        </authorList>
    </citation>
    <scope>NUCLEOTIDE SEQUENCE [LARGE SCALE GENOMIC DNA]</scope>
    <source>
        <strain evidence="11">CBS 10118</strain>
    </source>
</reference>
<evidence type="ECO:0000256" key="4">
    <source>
        <dbReference type="ARBA" id="ARBA00022840"/>
    </source>
</evidence>
<dbReference type="InterPro" id="IPR007696">
    <property type="entry name" value="DNA_mismatch_repair_MutS_core"/>
</dbReference>
<dbReference type="GO" id="GO:0007131">
    <property type="term" value="P:reciprocal meiotic recombination"/>
    <property type="evidence" value="ECO:0007669"/>
    <property type="project" value="TreeGrafter"/>
</dbReference>
<dbReference type="InterPro" id="IPR045076">
    <property type="entry name" value="MutS"/>
</dbReference>
<feature type="domain" description="DNA mismatch repair proteins mutS family" evidence="10">
    <location>
        <begin position="667"/>
        <end position="683"/>
    </location>
</feature>
<dbReference type="STRING" id="1296100.A0A1B9G327"/>
<dbReference type="PANTHER" id="PTHR11361:SF21">
    <property type="entry name" value="MUTS PROTEIN HOMOLOG 4"/>
    <property type="match status" value="1"/>
</dbReference>
<dbReference type="GO" id="GO:0030983">
    <property type="term" value="F:mismatched DNA binding"/>
    <property type="evidence" value="ECO:0007669"/>
    <property type="project" value="InterPro"/>
</dbReference>
<dbReference type="GO" id="GO:0005524">
    <property type="term" value="F:ATP binding"/>
    <property type="evidence" value="ECO:0007669"/>
    <property type="project" value="UniProtKB-KW"/>
</dbReference>
<dbReference type="InterPro" id="IPR036678">
    <property type="entry name" value="MutS_con_dom_sf"/>
</dbReference>
<feature type="region of interest" description="Disordered" evidence="9">
    <location>
        <begin position="15"/>
        <end position="56"/>
    </location>
</feature>
<evidence type="ECO:0000313" key="11">
    <source>
        <dbReference type="EMBL" id="OCF25411.1"/>
    </source>
</evidence>
<dbReference type="PANTHER" id="PTHR11361">
    <property type="entry name" value="DNA MISMATCH REPAIR PROTEIN MUTS FAMILY MEMBER"/>
    <property type="match status" value="1"/>
</dbReference>
<dbReference type="SUPFAM" id="SSF48334">
    <property type="entry name" value="DNA repair protein MutS, domain III"/>
    <property type="match status" value="1"/>
</dbReference>
<keyword evidence="3" id="KW-0547">Nucleotide-binding</keyword>
<organism evidence="11">
    <name type="scientific">Kwoniella bestiolae CBS 10118</name>
    <dbReference type="NCBI Taxonomy" id="1296100"/>
    <lineage>
        <taxon>Eukaryota</taxon>
        <taxon>Fungi</taxon>
        <taxon>Dikarya</taxon>
        <taxon>Basidiomycota</taxon>
        <taxon>Agaricomycotina</taxon>
        <taxon>Tremellomycetes</taxon>
        <taxon>Tremellales</taxon>
        <taxon>Cryptococcaceae</taxon>
        <taxon>Kwoniella</taxon>
    </lineage>
</organism>
<dbReference type="Gene3D" id="3.40.50.300">
    <property type="entry name" value="P-loop containing nucleotide triphosphate hydrolases"/>
    <property type="match status" value="1"/>
</dbReference>
<evidence type="ECO:0000256" key="9">
    <source>
        <dbReference type="SAM" id="MobiDB-lite"/>
    </source>
</evidence>
<comment type="similarity">
    <text evidence="1">Belongs to the DNA mismatch repair MutS family.</text>
</comment>
<dbReference type="Pfam" id="PF05192">
    <property type="entry name" value="MutS_III"/>
    <property type="match status" value="1"/>
</dbReference>
<keyword evidence="5" id="KW-0238">DNA-binding</keyword>
<dbReference type="InterPro" id="IPR000432">
    <property type="entry name" value="DNA_mismatch_repair_MutS_C"/>
</dbReference>
<dbReference type="SMART" id="SM00534">
    <property type="entry name" value="MUTSac"/>
    <property type="match status" value="1"/>
</dbReference>
<dbReference type="OrthoDB" id="276261at2759"/>
<dbReference type="SUPFAM" id="SSF53150">
    <property type="entry name" value="DNA repair protein MutS, domain II"/>
    <property type="match status" value="1"/>
</dbReference>
<dbReference type="VEuPathDB" id="FungiDB:I302_05231"/>